<reference evidence="1 2" key="1">
    <citation type="submission" date="2024-06" db="EMBL/GenBank/DDBJ databases">
        <title>The Natural Products Discovery Center: Release of the First 8490 Sequenced Strains for Exploring Actinobacteria Biosynthetic Diversity.</title>
        <authorList>
            <person name="Kalkreuter E."/>
            <person name="Kautsar S.A."/>
            <person name="Yang D."/>
            <person name="Bader C.D."/>
            <person name="Teijaro C.N."/>
            <person name="Fluegel L."/>
            <person name="Davis C.M."/>
            <person name="Simpson J.R."/>
            <person name="Lauterbach L."/>
            <person name="Steele A.D."/>
            <person name="Gui C."/>
            <person name="Meng S."/>
            <person name="Li G."/>
            <person name="Viehrig K."/>
            <person name="Ye F."/>
            <person name="Su P."/>
            <person name="Kiefer A.F."/>
            <person name="Nichols A."/>
            <person name="Cepeda A.J."/>
            <person name="Yan W."/>
            <person name="Fan B."/>
            <person name="Jiang Y."/>
            <person name="Adhikari A."/>
            <person name="Zheng C.-J."/>
            <person name="Schuster L."/>
            <person name="Cowan T.M."/>
            <person name="Smanski M.J."/>
            <person name="Chevrette M.G."/>
            <person name="De Carvalho L.P.S."/>
            <person name="Shen B."/>
        </authorList>
    </citation>
    <scope>NUCLEOTIDE SEQUENCE [LARGE SCALE GENOMIC DNA]</scope>
    <source>
        <strain evidence="1 2">NPDC049574</strain>
    </source>
</reference>
<accession>A0ABV3GZS6</accession>
<dbReference type="Proteomes" id="UP001552427">
    <property type="component" value="Unassembled WGS sequence"/>
</dbReference>
<dbReference type="PANTHER" id="PTHR42686">
    <property type="entry name" value="GH17980P-RELATED"/>
    <property type="match status" value="1"/>
</dbReference>
<keyword evidence="2" id="KW-1185">Reference proteome</keyword>
<comment type="caution">
    <text evidence="1">The sequence shown here is derived from an EMBL/GenBank/DDBJ whole genome shotgun (WGS) entry which is preliminary data.</text>
</comment>
<dbReference type="RefSeq" id="WP_364446828.1">
    <property type="nucleotide sequence ID" value="NZ_JBFARM010000003.1"/>
</dbReference>
<name>A0ABV3GZS6_9ACTN</name>
<dbReference type="InterPro" id="IPR036812">
    <property type="entry name" value="NAD(P)_OxRdtase_dom_sf"/>
</dbReference>
<dbReference type="EMBL" id="JBFARM010000003">
    <property type="protein sequence ID" value="MEV4285753.1"/>
    <property type="molecule type" value="Genomic_DNA"/>
</dbReference>
<organism evidence="1 2">
    <name type="scientific">Nonomuraea bangladeshensis</name>
    <dbReference type="NCBI Taxonomy" id="404385"/>
    <lineage>
        <taxon>Bacteria</taxon>
        <taxon>Bacillati</taxon>
        <taxon>Actinomycetota</taxon>
        <taxon>Actinomycetes</taxon>
        <taxon>Streptosporangiales</taxon>
        <taxon>Streptosporangiaceae</taxon>
        <taxon>Nonomuraea</taxon>
    </lineage>
</organism>
<proteinExistence type="predicted"/>
<dbReference type="PANTHER" id="PTHR42686:SF1">
    <property type="entry name" value="GH17980P-RELATED"/>
    <property type="match status" value="1"/>
</dbReference>
<sequence>MRTHRLGHTTTEVTELGFGGGPLGGLFEPLDDDTAAQALTAARDAGIRYFAADVCEAHGVTVPQAAMAFPLRHPAVAGIVVGMRSAQEVRLNTAAFSAHVPAGLWSDLRDEGLLDERAPVDVAP</sequence>
<dbReference type="Gene3D" id="3.20.20.100">
    <property type="entry name" value="NADP-dependent oxidoreductase domain"/>
    <property type="match status" value="2"/>
</dbReference>
<dbReference type="InterPro" id="IPR020471">
    <property type="entry name" value="AKR"/>
</dbReference>
<protein>
    <submittedName>
        <fullName evidence="1">Aldo/keto reductase</fullName>
    </submittedName>
</protein>
<evidence type="ECO:0000313" key="2">
    <source>
        <dbReference type="Proteomes" id="UP001552427"/>
    </source>
</evidence>
<evidence type="ECO:0000313" key="1">
    <source>
        <dbReference type="EMBL" id="MEV4285753.1"/>
    </source>
</evidence>
<dbReference type="SUPFAM" id="SSF51430">
    <property type="entry name" value="NAD(P)-linked oxidoreductase"/>
    <property type="match status" value="2"/>
</dbReference>
<gene>
    <name evidence="1" type="ORF">AB0K40_09635</name>
</gene>